<dbReference type="SUPFAM" id="SSF103473">
    <property type="entry name" value="MFS general substrate transporter"/>
    <property type="match status" value="2"/>
</dbReference>
<dbReference type="EMBL" id="JAQGDS010000011">
    <property type="protein sequence ID" value="KAJ6257080.1"/>
    <property type="molecule type" value="Genomic_DNA"/>
</dbReference>
<gene>
    <name evidence="8" type="ORF">Dda_7965</name>
</gene>
<evidence type="ECO:0000256" key="2">
    <source>
        <dbReference type="ARBA" id="ARBA00022448"/>
    </source>
</evidence>
<evidence type="ECO:0000313" key="9">
    <source>
        <dbReference type="Proteomes" id="UP001221413"/>
    </source>
</evidence>
<feature type="compositionally biased region" description="Polar residues" evidence="6">
    <location>
        <begin position="529"/>
        <end position="540"/>
    </location>
</feature>
<proteinExistence type="predicted"/>
<feature type="transmembrane region" description="Helical" evidence="7">
    <location>
        <begin position="169"/>
        <end position="189"/>
    </location>
</feature>
<name>A0AAD6NG37_DREDA</name>
<evidence type="ECO:0000256" key="6">
    <source>
        <dbReference type="SAM" id="MobiDB-lite"/>
    </source>
</evidence>
<protein>
    <recommendedName>
        <fullName evidence="10">MFS general substrate transporter</fullName>
    </recommendedName>
</protein>
<feature type="region of interest" description="Disordered" evidence="6">
    <location>
        <begin position="518"/>
        <end position="542"/>
    </location>
</feature>
<dbReference type="Proteomes" id="UP001221413">
    <property type="component" value="Unassembled WGS sequence"/>
</dbReference>
<feature type="transmembrane region" description="Helical" evidence="7">
    <location>
        <begin position="490"/>
        <end position="509"/>
    </location>
</feature>
<evidence type="ECO:0000256" key="5">
    <source>
        <dbReference type="ARBA" id="ARBA00023136"/>
    </source>
</evidence>
<keyword evidence="2" id="KW-0813">Transport</keyword>
<evidence type="ECO:0000256" key="7">
    <source>
        <dbReference type="SAM" id="Phobius"/>
    </source>
</evidence>
<feature type="transmembrane region" description="Helical" evidence="7">
    <location>
        <begin position="377"/>
        <end position="398"/>
    </location>
</feature>
<dbReference type="GO" id="GO:0016020">
    <property type="term" value="C:membrane"/>
    <property type="evidence" value="ECO:0007669"/>
    <property type="project" value="UniProtKB-SubCell"/>
</dbReference>
<comment type="subcellular location">
    <subcellularLocation>
        <location evidence="1">Membrane</location>
        <topology evidence="1">Multi-pass membrane protein</topology>
    </subcellularLocation>
</comment>
<keyword evidence="9" id="KW-1185">Reference proteome</keyword>
<keyword evidence="3 7" id="KW-0812">Transmembrane</keyword>
<feature type="transmembrane region" description="Helical" evidence="7">
    <location>
        <begin position="292"/>
        <end position="312"/>
    </location>
</feature>
<dbReference type="Gene3D" id="1.20.1250.20">
    <property type="entry name" value="MFS general substrate transporter like domains"/>
    <property type="match status" value="2"/>
</dbReference>
<feature type="transmembrane region" description="Helical" evidence="7">
    <location>
        <begin position="260"/>
        <end position="280"/>
    </location>
</feature>
<dbReference type="GO" id="GO:0022857">
    <property type="term" value="F:transmembrane transporter activity"/>
    <property type="evidence" value="ECO:0007669"/>
    <property type="project" value="InterPro"/>
</dbReference>
<dbReference type="PANTHER" id="PTHR42718:SF9">
    <property type="entry name" value="MAJOR FACILITATOR SUPERFAMILY MULTIDRUG TRANSPORTER MFSC"/>
    <property type="match status" value="1"/>
</dbReference>
<evidence type="ECO:0000256" key="4">
    <source>
        <dbReference type="ARBA" id="ARBA00022989"/>
    </source>
</evidence>
<dbReference type="PANTHER" id="PTHR42718">
    <property type="entry name" value="MAJOR FACILITATOR SUPERFAMILY MULTIDRUG TRANSPORTER MFSC"/>
    <property type="match status" value="1"/>
</dbReference>
<keyword evidence="4 7" id="KW-1133">Transmembrane helix</keyword>
<feature type="transmembrane region" description="Helical" evidence="7">
    <location>
        <begin position="201"/>
        <end position="219"/>
    </location>
</feature>
<feature type="transmembrane region" description="Helical" evidence="7">
    <location>
        <begin position="445"/>
        <end position="470"/>
    </location>
</feature>
<dbReference type="Pfam" id="PF07690">
    <property type="entry name" value="MFS_1"/>
    <property type="match status" value="1"/>
</dbReference>
<comment type="caution">
    <text evidence="8">The sequence shown here is derived from an EMBL/GenBank/DDBJ whole genome shotgun (WGS) entry which is preliminary data.</text>
</comment>
<evidence type="ECO:0000313" key="8">
    <source>
        <dbReference type="EMBL" id="KAJ6257080.1"/>
    </source>
</evidence>
<dbReference type="InterPro" id="IPR011701">
    <property type="entry name" value="MFS"/>
</dbReference>
<accession>A0AAD6NG37</accession>
<evidence type="ECO:0000256" key="1">
    <source>
        <dbReference type="ARBA" id="ARBA00004141"/>
    </source>
</evidence>
<feature type="transmembrane region" description="Helical" evidence="7">
    <location>
        <begin position="72"/>
        <end position="102"/>
    </location>
</feature>
<evidence type="ECO:0008006" key="10">
    <source>
        <dbReference type="Google" id="ProtNLM"/>
    </source>
</evidence>
<feature type="transmembrane region" description="Helical" evidence="7">
    <location>
        <begin position="332"/>
        <end position="356"/>
    </location>
</feature>
<feature type="region of interest" description="Disordered" evidence="6">
    <location>
        <begin position="601"/>
        <end position="648"/>
    </location>
</feature>
<organism evidence="8 9">
    <name type="scientific">Drechslerella dactyloides</name>
    <name type="common">Nematode-trapping fungus</name>
    <name type="synonym">Arthrobotrys dactyloides</name>
    <dbReference type="NCBI Taxonomy" id="74499"/>
    <lineage>
        <taxon>Eukaryota</taxon>
        <taxon>Fungi</taxon>
        <taxon>Dikarya</taxon>
        <taxon>Ascomycota</taxon>
        <taxon>Pezizomycotina</taxon>
        <taxon>Orbiliomycetes</taxon>
        <taxon>Orbiliales</taxon>
        <taxon>Orbiliaceae</taxon>
        <taxon>Drechslerella</taxon>
    </lineage>
</organism>
<reference evidence="8" key="1">
    <citation type="submission" date="2023-01" db="EMBL/GenBank/DDBJ databases">
        <title>The chitinases involved in constricting ring structure development in the nematode-trapping fungus Drechslerella dactyloides.</title>
        <authorList>
            <person name="Wang R."/>
            <person name="Zhang L."/>
            <person name="Tang P."/>
            <person name="Li S."/>
            <person name="Liang L."/>
        </authorList>
    </citation>
    <scope>NUCLEOTIDE SEQUENCE</scope>
    <source>
        <strain evidence="8">YMF1.00031</strain>
    </source>
</reference>
<dbReference type="AlphaFoldDB" id="A0AAD6NG37"/>
<sequence>MFSAVKMFFLNKLAAIRALPQQRPEIFPSTARELICLTILCSSVATSTIGSGSLQVALPAIAKYYGIAGGDLTWIIASGTLTAGSFLLLFGSLAVGVQFEILYSVDNGSLTAFLQDIVGRRRMLLCSYAWFSIWNLAAGFAKTDVIFDIFRGLAGIGSTYQRGTRKNKAFAILGAFQPLGYVIGITAGGISTQFLSWQSNVWFLAILYTFLTVMTWFYVPSDQTLLEFVEKQEKKGNRMSGAPSVEFDQSILQLLKRVDFVGAGLVTAGFALFVFALTAASKSITGWQSAEVLSCLIIGVLLVAFFVAWQWYLQRLGTQAPVQPLMPLSIWAYPGFAKARWINFLGILMFWTTLWFQEINHATPLGTTASADGHARPGTVLLIIGSASFTVSTLLFALQPANVTYWAMAFPSLCLSVVGADLVYMVTNVFVAESVPNKLKSTASAVFNTVIALASTIGLGAGTAVANSIANKGPGHGESSEDFLLRTYQAAFWLATGATGVGTIVCFFTKIGRQGHDKKGDAEEGLASGPNTTGNQTTAVSPGELESTILGTGKATVSSPSLMQSTMSLDVDDKISELKVGDDMSVVKVGDENSAITKVEDEKPMTKVGDAADDDEISVVKPEQETEPQSPLTPAIVVTDENEKEPKK</sequence>
<dbReference type="InterPro" id="IPR036259">
    <property type="entry name" value="MFS_trans_sf"/>
</dbReference>
<feature type="transmembrane region" description="Helical" evidence="7">
    <location>
        <begin position="123"/>
        <end position="141"/>
    </location>
</feature>
<keyword evidence="5 7" id="KW-0472">Membrane</keyword>
<evidence type="ECO:0000256" key="3">
    <source>
        <dbReference type="ARBA" id="ARBA00022692"/>
    </source>
</evidence>
<feature type="transmembrane region" description="Helical" evidence="7">
    <location>
        <begin position="404"/>
        <end position="424"/>
    </location>
</feature>